<reference evidence="3" key="1">
    <citation type="submission" date="2020-01" db="EMBL/GenBank/DDBJ databases">
        <title>'Steroidobacter agaridevorans' sp. nov., agar-degrading bacteria isolated from rhizosphere soils.</title>
        <authorList>
            <person name="Ikenaga M."/>
            <person name="Kataoka M."/>
            <person name="Murouchi A."/>
            <person name="Katsuragi S."/>
            <person name="Sakai M."/>
        </authorList>
    </citation>
    <scope>NUCLEOTIDE SEQUENCE [LARGE SCALE GENOMIC DNA]</scope>
    <source>
        <strain evidence="3">YU21-B</strain>
    </source>
</reference>
<gene>
    <name evidence="2" type="ORF">GCM10011487_15570</name>
</gene>
<dbReference type="InterPro" id="IPR003593">
    <property type="entry name" value="AAA+_ATPase"/>
</dbReference>
<dbReference type="Pfam" id="PF17863">
    <property type="entry name" value="AAA_lid_2"/>
    <property type="match status" value="1"/>
</dbReference>
<dbReference type="Pfam" id="PF07726">
    <property type="entry name" value="AAA_3"/>
    <property type="match status" value="1"/>
</dbReference>
<dbReference type="InterPro" id="IPR041628">
    <property type="entry name" value="ChlI/MoxR_AAA_lid"/>
</dbReference>
<evidence type="ECO:0000313" key="2">
    <source>
        <dbReference type="EMBL" id="GFE79557.1"/>
    </source>
</evidence>
<proteinExistence type="predicted"/>
<evidence type="ECO:0000259" key="1">
    <source>
        <dbReference type="SMART" id="SM00382"/>
    </source>
</evidence>
<accession>A0A829Y8D9</accession>
<dbReference type="Proteomes" id="UP000445000">
    <property type="component" value="Unassembled WGS sequence"/>
</dbReference>
<dbReference type="Gene3D" id="3.40.50.300">
    <property type="entry name" value="P-loop containing nucleotide triphosphate hydrolases"/>
    <property type="match status" value="1"/>
</dbReference>
<organism evidence="2 3">
    <name type="scientific">Steroidobacter agaridevorans</name>
    <dbReference type="NCBI Taxonomy" id="2695856"/>
    <lineage>
        <taxon>Bacteria</taxon>
        <taxon>Pseudomonadati</taxon>
        <taxon>Pseudomonadota</taxon>
        <taxon>Gammaproteobacteria</taxon>
        <taxon>Steroidobacterales</taxon>
        <taxon>Steroidobacteraceae</taxon>
        <taxon>Steroidobacter</taxon>
    </lineage>
</organism>
<protein>
    <submittedName>
        <fullName evidence="2">ATPase</fullName>
    </submittedName>
</protein>
<dbReference type="InterPro" id="IPR011703">
    <property type="entry name" value="ATPase_AAA-3"/>
</dbReference>
<dbReference type="PIRSF" id="PIRSF002849">
    <property type="entry name" value="AAA_ATPase_chaperone_MoxR_prd"/>
    <property type="match status" value="1"/>
</dbReference>
<comment type="caution">
    <text evidence="2">The sequence shown here is derived from an EMBL/GenBank/DDBJ whole genome shotgun (WGS) entry which is preliminary data.</text>
</comment>
<dbReference type="Gene3D" id="1.10.8.80">
    <property type="entry name" value="Magnesium chelatase subunit I, C-Terminal domain"/>
    <property type="match status" value="1"/>
</dbReference>
<sequence>MNALVAFEERLQQELGSVVLGLQPVIRALAIAVVARGHLLLQGAPGLGKTLLSKSLAASLRGVFKRVQGTSDLMPADITGVHAYDAEKRQFVFRPGPVFADVLLVDEINRAGPKTQSALLEAMEERQVTVDRQNYELPENFLVVATQNPREFEGTFPLPESQLDRFMLRVELSYPTREDELAIVARYGNTDAHARGEQKEQLPPLDLVAVRQAVEQVHIAPELSGYVIDLAAASRSHAHVSLGLSTRGVLALVRAARIAAGMRGGDFVTPDDVKQVAPLVIPHRLMLAPEALLEGVTEQTITQQLLDRTPVPR</sequence>
<dbReference type="SUPFAM" id="SSF52540">
    <property type="entry name" value="P-loop containing nucleoside triphosphate hydrolases"/>
    <property type="match status" value="1"/>
</dbReference>
<dbReference type="SMART" id="SM00382">
    <property type="entry name" value="AAA"/>
    <property type="match status" value="1"/>
</dbReference>
<dbReference type="EMBL" id="BLJN01000001">
    <property type="protein sequence ID" value="GFE79557.1"/>
    <property type="molecule type" value="Genomic_DNA"/>
</dbReference>
<dbReference type="RefSeq" id="WP_161811216.1">
    <property type="nucleotide sequence ID" value="NZ_BLJN01000001.1"/>
</dbReference>
<dbReference type="PANTHER" id="PTHR42759:SF5">
    <property type="entry name" value="METHANOL DEHYDROGENASE REGULATOR"/>
    <property type="match status" value="1"/>
</dbReference>
<dbReference type="GO" id="GO:0016887">
    <property type="term" value="F:ATP hydrolysis activity"/>
    <property type="evidence" value="ECO:0007669"/>
    <property type="project" value="InterPro"/>
</dbReference>
<dbReference type="PANTHER" id="PTHR42759">
    <property type="entry name" value="MOXR FAMILY PROTEIN"/>
    <property type="match status" value="1"/>
</dbReference>
<keyword evidence="3" id="KW-1185">Reference proteome</keyword>
<dbReference type="InterPro" id="IPR027417">
    <property type="entry name" value="P-loop_NTPase"/>
</dbReference>
<dbReference type="AlphaFoldDB" id="A0A829Y8D9"/>
<feature type="domain" description="AAA+ ATPase" evidence="1">
    <location>
        <begin position="35"/>
        <end position="176"/>
    </location>
</feature>
<dbReference type="GO" id="GO:0005524">
    <property type="term" value="F:ATP binding"/>
    <property type="evidence" value="ECO:0007669"/>
    <property type="project" value="InterPro"/>
</dbReference>
<evidence type="ECO:0000313" key="3">
    <source>
        <dbReference type="Proteomes" id="UP000445000"/>
    </source>
</evidence>
<name>A0A829Y8D9_9GAMM</name>
<dbReference type="InterPro" id="IPR050764">
    <property type="entry name" value="CbbQ/NirQ/NorQ/GpvN"/>
</dbReference>